<gene>
    <name evidence="9" type="ORF">SAMN05444142_10848</name>
</gene>
<dbReference type="GO" id="GO:0005886">
    <property type="term" value="C:plasma membrane"/>
    <property type="evidence" value="ECO:0007669"/>
    <property type="project" value="UniProtKB-SubCell"/>
</dbReference>
<protein>
    <recommendedName>
        <fullName evidence="7">TRAP transporter large permease protein</fullName>
    </recommendedName>
</protein>
<dbReference type="PANTHER" id="PTHR33362:SF5">
    <property type="entry name" value="C4-DICARBOXYLATE TRAP TRANSPORTER LARGE PERMEASE PROTEIN DCTM"/>
    <property type="match status" value="1"/>
</dbReference>
<dbReference type="PIRSF" id="PIRSF006066">
    <property type="entry name" value="HI0050"/>
    <property type="match status" value="1"/>
</dbReference>
<evidence type="ECO:0000256" key="7">
    <source>
        <dbReference type="RuleBase" id="RU369079"/>
    </source>
</evidence>
<feature type="transmembrane region" description="Helical" evidence="7">
    <location>
        <begin position="141"/>
        <end position="168"/>
    </location>
</feature>
<feature type="transmembrane region" description="Helical" evidence="7">
    <location>
        <begin position="249"/>
        <end position="269"/>
    </location>
</feature>
<keyword evidence="6 7" id="KW-0472">Membrane</keyword>
<feature type="domain" description="TRAP C4-dicarboxylate transport system permease DctM subunit" evidence="8">
    <location>
        <begin position="12"/>
        <end position="423"/>
    </location>
</feature>
<dbReference type="PANTHER" id="PTHR33362">
    <property type="entry name" value="SIALIC ACID TRAP TRANSPORTER PERMEASE PROTEIN SIAT-RELATED"/>
    <property type="match status" value="1"/>
</dbReference>
<evidence type="ECO:0000259" key="8">
    <source>
        <dbReference type="Pfam" id="PF06808"/>
    </source>
</evidence>
<feature type="transmembrane region" description="Helical" evidence="7">
    <location>
        <begin position="281"/>
        <end position="301"/>
    </location>
</feature>
<feature type="transmembrane region" description="Helical" evidence="7">
    <location>
        <begin position="105"/>
        <end position="129"/>
    </location>
</feature>
<name>A0A1H0L4T8_9RHOB</name>
<dbReference type="Pfam" id="PF06808">
    <property type="entry name" value="DctM"/>
    <property type="match status" value="1"/>
</dbReference>
<evidence type="ECO:0000256" key="1">
    <source>
        <dbReference type="ARBA" id="ARBA00004429"/>
    </source>
</evidence>
<dbReference type="RefSeq" id="WP_149789109.1">
    <property type="nucleotide sequence ID" value="NZ_FNIO01000007.1"/>
</dbReference>
<dbReference type="InterPro" id="IPR004681">
    <property type="entry name" value="TRAP_DctM"/>
</dbReference>
<evidence type="ECO:0000313" key="9">
    <source>
        <dbReference type="EMBL" id="SHK70816.1"/>
    </source>
</evidence>
<dbReference type="AlphaFoldDB" id="A0A1H0L4T8"/>
<feature type="transmembrane region" description="Helical" evidence="7">
    <location>
        <begin position="408"/>
        <end position="430"/>
    </location>
</feature>
<feature type="transmembrane region" description="Helical" evidence="7">
    <location>
        <begin position="321"/>
        <end position="350"/>
    </location>
</feature>
<comment type="subunit">
    <text evidence="7">The complex comprises the extracytoplasmic solute receptor protein and the two transmembrane proteins.</text>
</comment>
<evidence type="ECO:0000256" key="2">
    <source>
        <dbReference type="ARBA" id="ARBA00022475"/>
    </source>
</evidence>
<accession>A0A1H0L4T8</accession>
<comment type="function">
    <text evidence="7">Part of the tripartite ATP-independent periplasmic (TRAP) transport system.</text>
</comment>
<keyword evidence="5 7" id="KW-1133">Transmembrane helix</keyword>
<sequence>MSDLAIGGLGIASILVLLALRVQIAFALGIVSFIGIMLVRGWGAALSTVGTLPFSFASSWELSAVPMFLLMGAAAFQMGLTANLFRATRLWMNSIPGGLAVTTNITAAGFAAASGSSVATSAAVGRLAIPEMLRFGYDKGLATGTVAASGTLGALIPPSIAFVIYGWYTGQSVSLLLMAGLIPGLLTAGIYSAMIIGRCIRSPELAPKVAQTVTWKEKFEALASVWPMPVLILAVIGSIYSGIATPTEAGAVAAAFAFIIGASQGNLTWKSLRHSLDDTMNTTASLFFIAIGALLLTRFLAMAGVPEVVSETVASLELSKVQLVIAMALVFLVLGMFLDPIGVMLLTLPIFLPTFEALDMDLIWIGVIVVKMVEVGVLTPPVGINVYVVKTVAGDSVPLTAVFRGVVWFLACEIVIISILIAYPAVSLWLPQLMTH</sequence>
<dbReference type="EMBL" id="FQZZ01000008">
    <property type="protein sequence ID" value="SHK70816.1"/>
    <property type="molecule type" value="Genomic_DNA"/>
</dbReference>
<comment type="similarity">
    <text evidence="7">Belongs to the TRAP transporter large permease family.</text>
</comment>
<evidence type="ECO:0000256" key="3">
    <source>
        <dbReference type="ARBA" id="ARBA00022519"/>
    </source>
</evidence>
<dbReference type="GO" id="GO:0022857">
    <property type="term" value="F:transmembrane transporter activity"/>
    <property type="evidence" value="ECO:0007669"/>
    <property type="project" value="UniProtKB-UniRule"/>
</dbReference>
<evidence type="ECO:0000256" key="4">
    <source>
        <dbReference type="ARBA" id="ARBA00022692"/>
    </source>
</evidence>
<feature type="transmembrane region" description="Helical" evidence="7">
    <location>
        <begin position="37"/>
        <end position="57"/>
    </location>
</feature>
<feature type="transmembrane region" description="Helical" evidence="7">
    <location>
        <begin position="362"/>
        <end position="388"/>
    </location>
</feature>
<organism evidence="9 10">
    <name type="scientific">Lutimaribacter pacificus</name>
    <dbReference type="NCBI Taxonomy" id="391948"/>
    <lineage>
        <taxon>Bacteria</taxon>
        <taxon>Pseudomonadati</taxon>
        <taxon>Pseudomonadota</taxon>
        <taxon>Alphaproteobacteria</taxon>
        <taxon>Rhodobacterales</taxon>
        <taxon>Roseobacteraceae</taxon>
        <taxon>Lutimaribacter</taxon>
    </lineage>
</organism>
<dbReference type="InterPro" id="IPR010656">
    <property type="entry name" value="DctM"/>
</dbReference>
<evidence type="ECO:0000256" key="5">
    <source>
        <dbReference type="ARBA" id="ARBA00022989"/>
    </source>
</evidence>
<feature type="transmembrane region" description="Helical" evidence="7">
    <location>
        <begin position="221"/>
        <end position="243"/>
    </location>
</feature>
<reference evidence="9 10" key="1">
    <citation type="submission" date="2016-11" db="EMBL/GenBank/DDBJ databases">
        <authorList>
            <person name="Varghese N."/>
            <person name="Submissions S."/>
        </authorList>
    </citation>
    <scope>NUCLEOTIDE SEQUENCE [LARGE SCALE GENOMIC DNA]</scope>
    <source>
        <strain evidence="9 10">DSM 29620</strain>
    </source>
</reference>
<dbReference type="NCBIfam" id="TIGR00786">
    <property type="entry name" value="dctM"/>
    <property type="match status" value="1"/>
</dbReference>
<evidence type="ECO:0000313" key="10">
    <source>
        <dbReference type="Proteomes" id="UP000324252"/>
    </source>
</evidence>
<dbReference type="Proteomes" id="UP000324252">
    <property type="component" value="Unassembled WGS sequence"/>
</dbReference>
<keyword evidence="3 7" id="KW-0997">Cell inner membrane</keyword>
<evidence type="ECO:0000256" key="6">
    <source>
        <dbReference type="ARBA" id="ARBA00023136"/>
    </source>
</evidence>
<feature type="transmembrane region" description="Helical" evidence="7">
    <location>
        <begin position="174"/>
        <end position="200"/>
    </location>
</feature>
<feature type="transmembrane region" description="Helical" evidence="7">
    <location>
        <begin position="64"/>
        <end position="85"/>
    </location>
</feature>
<keyword evidence="10" id="KW-1185">Reference proteome</keyword>
<proteinExistence type="inferred from homology"/>
<keyword evidence="7" id="KW-0813">Transport</keyword>
<keyword evidence="2" id="KW-1003">Cell membrane</keyword>
<dbReference type="OrthoDB" id="9790209at2"/>
<comment type="subcellular location">
    <subcellularLocation>
        <location evidence="1 7">Cell inner membrane</location>
        <topology evidence="1 7">Multi-pass membrane protein</topology>
    </subcellularLocation>
</comment>
<keyword evidence="4 7" id="KW-0812">Transmembrane</keyword>